<feature type="non-terminal residue" evidence="2">
    <location>
        <position position="131"/>
    </location>
</feature>
<dbReference type="EMBL" id="JXTB01000320">
    <property type="protein sequence ID" value="PON45994.1"/>
    <property type="molecule type" value="Genomic_DNA"/>
</dbReference>
<evidence type="ECO:0000313" key="2">
    <source>
        <dbReference type="EMBL" id="PON45994.1"/>
    </source>
</evidence>
<comment type="caution">
    <text evidence="2">The sequence shown here is derived from an EMBL/GenBank/DDBJ whole genome shotgun (WGS) entry which is preliminary data.</text>
</comment>
<sequence length="131" mass="13852">MKQRVSEETIRPLHLLEDFPHGLVLFGPCEGPGQLLELDGGGPIRGVVGPSPVKETEGLGAGLGTGAEDPVDEFRIDGDSHLVESSLHVEVALHDVRDVVDRREVIVSGSFAIGGGGGRRQGLEVANQRVE</sequence>
<proteinExistence type="predicted"/>
<accession>A0A2P5BB30</accession>
<name>A0A2P5BB30_PARAD</name>
<reference evidence="3" key="1">
    <citation type="submission" date="2016-06" db="EMBL/GenBank/DDBJ databases">
        <title>Parallel loss of symbiosis genes in relatives of nitrogen-fixing non-legume Parasponia.</title>
        <authorList>
            <person name="Van Velzen R."/>
            <person name="Holmer R."/>
            <person name="Bu F."/>
            <person name="Rutten L."/>
            <person name="Van Zeijl A."/>
            <person name="Liu W."/>
            <person name="Santuari L."/>
            <person name="Cao Q."/>
            <person name="Sharma T."/>
            <person name="Shen D."/>
            <person name="Roswanjaya Y."/>
            <person name="Wardhani T."/>
            <person name="Kalhor M.S."/>
            <person name="Jansen J."/>
            <person name="Van den Hoogen J."/>
            <person name="Gungor B."/>
            <person name="Hartog M."/>
            <person name="Hontelez J."/>
            <person name="Verver J."/>
            <person name="Yang W.-C."/>
            <person name="Schijlen E."/>
            <person name="Repin R."/>
            <person name="Schilthuizen M."/>
            <person name="Schranz E."/>
            <person name="Heidstra R."/>
            <person name="Miyata K."/>
            <person name="Fedorova E."/>
            <person name="Kohlen W."/>
            <person name="Bisseling T."/>
            <person name="Smit S."/>
            <person name="Geurts R."/>
        </authorList>
    </citation>
    <scope>NUCLEOTIDE SEQUENCE [LARGE SCALE GENOMIC DNA]</scope>
    <source>
        <strain evidence="3">cv. WU1-14</strain>
    </source>
</reference>
<dbReference type="Proteomes" id="UP000237105">
    <property type="component" value="Unassembled WGS sequence"/>
</dbReference>
<feature type="region of interest" description="Disordered" evidence="1">
    <location>
        <begin position="46"/>
        <end position="67"/>
    </location>
</feature>
<organism evidence="2 3">
    <name type="scientific">Parasponia andersonii</name>
    <name type="common">Sponia andersonii</name>
    <dbReference type="NCBI Taxonomy" id="3476"/>
    <lineage>
        <taxon>Eukaryota</taxon>
        <taxon>Viridiplantae</taxon>
        <taxon>Streptophyta</taxon>
        <taxon>Embryophyta</taxon>
        <taxon>Tracheophyta</taxon>
        <taxon>Spermatophyta</taxon>
        <taxon>Magnoliopsida</taxon>
        <taxon>eudicotyledons</taxon>
        <taxon>Gunneridae</taxon>
        <taxon>Pentapetalae</taxon>
        <taxon>rosids</taxon>
        <taxon>fabids</taxon>
        <taxon>Rosales</taxon>
        <taxon>Cannabaceae</taxon>
        <taxon>Parasponia</taxon>
    </lineage>
</organism>
<dbReference type="OrthoDB" id="10464391at2759"/>
<gene>
    <name evidence="2" type="ORF">PanWU01x14_255020</name>
</gene>
<dbReference type="AlphaFoldDB" id="A0A2P5BB30"/>
<keyword evidence="3" id="KW-1185">Reference proteome</keyword>
<evidence type="ECO:0000256" key="1">
    <source>
        <dbReference type="SAM" id="MobiDB-lite"/>
    </source>
</evidence>
<evidence type="ECO:0000313" key="3">
    <source>
        <dbReference type="Proteomes" id="UP000237105"/>
    </source>
</evidence>
<protein>
    <submittedName>
        <fullName evidence="2">Uncharacterized protein</fullName>
    </submittedName>
</protein>